<dbReference type="EMBL" id="FOWP01000006">
    <property type="protein sequence ID" value="SFP17734.1"/>
    <property type="molecule type" value="Genomic_DNA"/>
</dbReference>
<dbReference type="Proteomes" id="UP000182400">
    <property type="component" value="Unassembled WGS sequence"/>
</dbReference>
<feature type="region of interest" description="Disordered" evidence="1">
    <location>
        <begin position="92"/>
        <end position="134"/>
    </location>
</feature>
<proteinExistence type="predicted"/>
<gene>
    <name evidence="2" type="ORF">SAMN05216601_106148</name>
</gene>
<accession>A0A1I5N7M7</accession>
<evidence type="ECO:0000313" key="3">
    <source>
        <dbReference type="Proteomes" id="UP000182400"/>
    </source>
</evidence>
<dbReference type="AlphaFoldDB" id="A0A1I5N7M7"/>
<dbReference type="STRING" id="658457.SAMN05216601_106148"/>
<organism evidence="2 3">
    <name type="scientific">Ectopseudomonas composti</name>
    <dbReference type="NCBI Taxonomy" id="658457"/>
    <lineage>
        <taxon>Bacteria</taxon>
        <taxon>Pseudomonadati</taxon>
        <taxon>Pseudomonadota</taxon>
        <taxon>Gammaproteobacteria</taxon>
        <taxon>Pseudomonadales</taxon>
        <taxon>Pseudomonadaceae</taxon>
        <taxon>Ectopseudomonas</taxon>
    </lineage>
</organism>
<evidence type="ECO:0000256" key="1">
    <source>
        <dbReference type="SAM" id="MobiDB-lite"/>
    </source>
</evidence>
<name>A0A1I5N7M7_9GAMM</name>
<protein>
    <submittedName>
        <fullName evidence="2">Uncharacterized protein</fullName>
    </submittedName>
</protein>
<sequence length="134" mass="14415">MTMTSTGLTLDAASAFGYIGQTVLVELFWDDEPQTVWHCLHIVGVMLPVEGVYPHGCFMTLDLNGSDDFPNEVFFTNIRTIRAMRHRDRRGSGNVLGRMTLTHSPDAAGSGAALPARRNSSTVPANGSTGAAHP</sequence>
<reference evidence="2 3" key="1">
    <citation type="submission" date="2016-10" db="EMBL/GenBank/DDBJ databases">
        <authorList>
            <person name="de Groot N.N."/>
        </authorList>
    </citation>
    <scope>NUCLEOTIDE SEQUENCE [LARGE SCALE GENOMIC DNA]</scope>
    <source>
        <strain evidence="2 3">CCUG 59231</strain>
    </source>
</reference>
<evidence type="ECO:0000313" key="2">
    <source>
        <dbReference type="EMBL" id="SFP17734.1"/>
    </source>
</evidence>
<feature type="compositionally biased region" description="Polar residues" evidence="1">
    <location>
        <begin position="118"/>
        <end position="134"/>
    </location>
</feature>